<evidence type="ECO:0000313" key="2">
    <source>
        <dbReference type="Proteomes" id="UP001217083"/>
    </source>
</evidence>
<comment type="caution">
    <text evidence="1">The sequence shown here is derived from an EMBL/GenBank/DDBJ whole genome shotgun (WGS) entry which is preliminary data.</text>
</comment>
<evidence type="ECO:0000313" key="1">
    <source>
        <dbReference type="EMBL" id="MDF0708959.1"/>
    </source>
</evidence>
<name>A0ABT5XSU1_9FLAO</name>
<sequence>MKIIHKSLLATALALAGLTFNSCEDGDKVVDDIFDNTTSGIVLRTVNVESDELPIGQSDSYFGVELEMQDEEDGALVESLEVYVSFNDNTVEEGETDLSAAEVMVTSIPSSEFTIGEYGFPRYSYSITLPEMATALGIDESTDVDGGDTFYVRFEAVLVDGRRFSNGDNTDTSTGSFFASPFLYISTVVCPEVPPVAGDWTIEMQDSWGDGWNGATIVVDIDGTETVYTLEDGASQTTTVTIPDGTESLSFSFTSGDWDSEISFQIYSSAGNLKADIAPAPAVGEVVLNYCVD</sequence>
<accession>A0ABT5XSU1</accession>
<protein>
    <recommendedName>
        <fullName evidence="3">DUF1735 domain-containing protein</fullName>
    </recommendedName>
</protein>
<gene>
    <name evidence="1" type="ORF">PY091_17210</name>
</gene>
<proteinExistence type="predicted"/>
<dbReference type="Proteomes" id="UP001217083">
    <property type="component" value="Unassembled WGS sequence"/>
</dbReference>
<keyword evidence="2" id="KW-1185">Reference proteome</keyword>
<dbReference type="RefSeq" id="WP_275650731.1">
    <property type="nucleotide sequence ID" value="NZ_JARFVA010000008.1"/>
</dbReference>
<reference evidence="1 2" key="1">
    <citation type="submission" date="2023-03" db="EMBL/GenBank/DDBJ databases">
        <title>Muricauda XX sp. nov. and Muricauda XXX sp. nov., two novel species isolated from Okinawa Trough.</title>
        <authorList>
            <person name="Cao W."/>
            <person name="Deng X."/>
        </authorList>
    </citation>
    <scope>NUCLEOTIDE SEQUENCE [LARGE SCALE GENOMIC DNA]</scope>
    <source>
        <strain evidence="1 2">81s02</strain>
    </source>
</reference>
<organism evidence="1 2">
    <name type="scientific">Flagellimonas okinawensis</name>
    <dbReference type="NCBI Taxonomy" id="3031324"/>
    <lineage>
        <taxon>Bacteria</taxon>
        <taxon>Pseudomonadati</taxon>
        <taxon>Bacteroidota</taxon>
        <taxon>Flavobacteriia</taxon>
        <taxon>Flavobacteriales</taxon>
        <taxon>Flavobacteriaceae</taxon>
        <taxon>Flagellimonas</taxon>
    </lineage>
</organism>
<dbReference type="EMBL" id="JARFVA010000008">
    <property type="protein sequence ID" value="MDF0708959.1"/>
    <property type="molecule type" value="Genomic_DNA"/>
</dbReference>
<evidence type="ECO:0008006" key="3">
    <source>
        <dbReference type="Google" id="ProtNLM"/>
    </source>
</evidence>